<evidence type="ECO:0000256" key="1">
    <source>
        <dbReference type="ARBA" id="ARBA00008601"/>
    </source>
</evidence>
<dbReference type="OrthoDB" id="2017893at2759"/>
<dbReference type="PROSITE" id="PS00383">
    <property type="entry name" value="TYR_PHOSPHATASE_1"/>
    <property type="match status" value="1"/>
</dbReference>
<dbReference type="CDD" id="cd14498">
    <property type="entry name" value="DSP"/>
    <property type="match status" value="1"/>
</dbReference>
<dbReference type="InterPro" id="IPR029021">
    <property type="entry name" value="Prot-tyrosine_phosphatase-like"/>
</dbReference>
<dbReference type="PANTHER" id="PTHR45948:SF2">
    <property type="entry name" value="DUAL SPECIFICITY PROTEIN PHOSPHATASE"/>
    <property type="match status" value="1"/>
</dbReference>
<organism evidence="8 9">
    <name type="scientific">Cylindrobasidium torrendii FP15055 ss-10</name>
    <dbReference type="NCBI Taxonomy" id="1314674"/>
    <lineage>
        <taxon>Eukaryota</taxon>
        <taxon>Fungi</taxon>
        <taxon>Dikarya</taxon>
        <taxon>Basidiomycota</taxon>
        <taxon>Agaricomycotina</taxon>
        <taxon>Agaricomycetes</taxon>
        <taxon>Agaricomycetidae</taxon>
        <taxon>Agaricales</taxon>
        <taxon>Marasmiineae</taxon>
        <taxon>Physalacriaceae</taxon>
        <taxon>Cylindrobasidium</taxon>
    </lineage>
</organism>
<dbReference type="PROSITE" id="PS50056">
    <property type="entry name" value="TYR_PHOSPHATASE_2"/>
    <property type="match status" value="1"/>
</dbReference>
<protein>
    <submittedName>
        <fullName evidence="8">Phosphatases II</fullName>
    </submittedName>
</protein>
<sequence>MILPNLYLSNCWIARDEAELTRHGITHVISLLEQDPDIPACIDEDNCLWINVADRPEADLLRHLEQTTAFIQEALEGKNNKVLVHCVQGVSRSPTVVCAYLCSTGMEPGAALKLVQSKRGIVRPNDGFLQQLHIFARRYPVHHPPAPKPDGFLVRSLRMVKKDAAVVPASNRH</sequence>
<evidence type="ECO:0000313" key="9">
    <source>
        <dbReference type="Proteomes" id="UP000054007"/>
    </source>
</evidence>
<keyword evidence="2" id="KW-0378">Hydrolase</keyword>
<dbReference type="GO" id="GO:0004722">
    <property type="term" value="F:protein serine/threonine phosphatase activity"/>
    <property type="evidence" value="ECO:0007669"/>
    <property type="project" value="UniProtKB-EC"/>
</dbReference>
<dbReference type="Gene3D" id="3.90.190.10">
    <property type="entry name" value="Protein tyrosine phosphatase superfamily"/>
    <property type="match status" value="1"/>
</dbReference>
<proteinExistence type="inferred from homology"/>
<evidence type="ECO:0000259" key="7">
    <source>
        <dbReference type="PROSITE" id="PS50056"/>
    </source>
</evidence>
<evidence type="ECO:0000256" key="5">
    <source>
        <dbReference type="ARBA" id="ARBA00048336"/>
    </source>
</evidence>
<evidence type="ECO:0000313" key="8">
    <source>
        <dbReference type="EMBL" id="KIY66844.1"/>
    </source>
</evidence>
<dbReference type="InterPro" id="IPR016130">
    <property type="entry name" value="Tyr_Pase_AS"/>
</dbReference>
<dbReference type="GO" id="GO:0005829">
    <property type="term" value="C:cytosol"/>
    <property type="evidence" value="ECO:0007669"/>
    <property type="project" value="TreeGrafter"/>
</dbReference>
<keyword evidence="9" id="KW-1185">Reference proteome</keyword>
<evidence type="ECO:0000256" key="4">
    <source>
        <dbReference type="ARBA" id="ARBA00047761"/>
    </source>
</evidence>
<dbReference type="AlphaFoldDB" id="A0A0D7B9L0"/>
<dbReference type="GO" id="GO:0007165">
    <property type="term" value="P:signal transduction"/>
    <property type="evidence" value="ECO:0007669"/>
    <property type="project" value="TreeGrafter"/>
</dbReference>
<evidence type="ECO:0000259" key="6">
    <source>
        <dbReference type="PROSITE" id="PS50054"/>
    </source>
</evidence>
<comment type="similarity">
    <text evidence="1">Belongs to the protein-tyrosine phosphatase family. Non-receptor class dual specificity subfamily.</text>
</comment>
<dbReference type="PROSITE" id="PS50054">
    <property type="entry name" value="TYR_PHOSPHATASE_DUAL"/>
    <property type="match status" value="1"/>
</dbReference>
<dbReference type="InterPro" id="IPR020422">
    <property type="entry name" value="TYR_PHOSPHATASE_DUAL_dom"/>
</dbReference>
<name>A0A0D7B9L0_9AGAR</name>
<dbReference type="Pfam" id="PF00782">
    <property type="entry name" value="DSPc"/>
    <property type="match status" value="1"/>
</dbReference>
<dbReference type="STRING" id="1314674.A0A0D7B9L0"/>
<reference evidence="8 9" key="1">
    <citation type="journal article" date="2015" name="Fungal Genet. Biol.">
        <title>Evolution of novel wood decay mechanisms in Agaricales revealed by the genome sequences of Fistulina hepatica and Cylindrobasidium torrendii.</title>
        <authorList>
            <person name="Floudas D."/>
            <person name="Held B.W."/>
            <person name="Riley R."/>
            <person name="Nagy L.G."/>
            <person name="Koehler G."/>
            <person name="Ransdell A.S."/>
            <person name="Younus H."/>
            <person name="Chow J."/>
            <person name="Chiniquy J."/>
            <person name="Lipzen A."/>
            <person name="Tritt A."/>
            <person name="Sun H."/>
            <person name="Haridas S."/>
            <person name="LaButti K."/>
            <person name="Ohm R.A."/>
            <person name="Kues U."/>
            <person name="Blanchette R.A."/>
            <person name="Grigoriev I.V."/>
            <person name="Minto R.E."/>
            <person name="Hibbett D.S."/>
        </authorList>
    </citation>
    <scope>NUCLEOTIDE SEQUENCE [LARGE SCALE GENOMIC DNA]</scope>
    <source>
        <strain evidence="8 9">FP15055 ss-10</strain>
    </source>
</reference>
<evidence type="ECO:0000256" key="2">
    <source>
        <dbReference type="ARBA" id="ARBA00022801"/>
    </source>
</evidence>
<comment type="catalytic activity">
    <reaction evidence="5">
        <text>O-phospho-L-threonyl-[protein] + H2O = L-threonyl-[protein] + phosphate</text>
        <dbReference type="Rhea" id="RHEA:47004"/>
        <dbReference type="Rhea" id="RHEA-COMP:11060"/>
        <dbReference type="Rhea" id="RHEA-COMP:11605"/>
        <dbReference type="ChEBI" id="CHEBI:15377"/>
        <dbReference type="ChEBI" id="CHEBI:30013"/>
        <dbReference type="ChEBI" id="CHEBI:43474"/>
        <dbReference type="ChEBI" id="CHEBI:61977"/>
        <dbReference type="EC" id="3.1.3.16"/>
    </reaction>
</comment>
<dbReference type="Proteomes" id="UP000054007">
    <property type="component" value="Unassembled WGS sequence"/>
</dbReference>
<keyword evidence="3" id="KW-0904">Protein phosphatase</keyword>
<gene>
    <name evidence="8" type="ORF">CYLTODRAFT_454992</name>
</gene>
<evidence type="ECO:0000256" key="3">
    <source>
        <dbReference type="ARBA" id="ARBA00022912"/>
    </source>
</evidence>
<dbReference type="PANTHER" id="PTHR45948">
    <property type="entry name" value="DUAL SPECIFICITY PROTEIN PHOSPHATASE DDB_G0269404-RELATED"/>
    <property type="match status" value="1"/>
</dbReference>
<dbReference type="EMBL" id="KN880542">
    <property type="protein sequence ID" value="KIY66844.1"/>
    <property type="molecule type" value="Genomic_DNA"/>
</dbReference>
<feature type="domain" description="Tyrosine-protein phosphatase" evidence="6">
    <location>
        <begin position="1"/>
        <end position="141"/>
    </location>
</feature>
<accession>A0A0D7B9L0</accession>
<dbReference type="InterPro" id="IPR000387">
    <property type="entry name" value="Tyr_Pase_dom"/>
</dbReference>
<dbReference type="InterPro" id="IPR000340">
    <property type="entry name" value="Dual-sp_phosphatase_cat-dom"/>
</dbReference>
<feature type="domain" description="Tyrosine specific protein phosphatases" evidence="7">
    <location>
        <begin position="58"/>
        <end position="119"/>
    </location>
</feature>
<dbReference type="SUPFAM" id="SSF52799">
    <property type="entry name" value="(Phosphotyrosine protein) phosphatases II"/>
    <property type="match status" value="1"/>
</dbReference>
<dbReference type="SMART" id="SM00195">
    <property type="entry name" value="DSPc"/>
    <property type="match status" value="1"/>
</dbReference>
<dbReference type="GO" id="GO:0004725">
    <property type="term" value="F:protein tyrosine phosphatase activity"/>
    <property type="evidence" value="ECO:0007669"/>
    <property type="project" value="TreeGrafter"/>
</dbReference>
<comment type="catalytic activity">
    <reaction evidence="4">
        <text>O-phospho-L-seryl-[protein] + H2O = L-seryl-[protein] + phosphate</text>
        <dbReference type="Rhea" id="RHEA:20629"/>
        <dbReference type="Rhea" id="RHEA-COMP:9863"/>
        <dbReference type="Rhea" id="RHEA-COMP:11604"/>
        <dbReference type="ChEBI" id="CHEBI:15377"/>
        <dbReference type="ChEBI" id="CHEBI:29999"/>
        <dbReference type="ChEBI" id="CHEBI:43474"/>
        <dbReference type="ChEBI" id="CHEBI:83421"/>
        <dbReference type="EC" id="3.1.3.16"/>
    </reaction>
</comment>